<feature type="region of interest" description="Disordered" evidence="1">
    <location>
        <begin position="66"/>
        <end position="91"/>
    </location>
</feature>
<evidence type="ECO:0000313" key="4">
    <source>
        <dbReference type="Proteomes" id="UP000654075"/>
    </source>
</evidence>
<dbReference type="PANTHER" id="PTHR34957">
    <property type="entry name" value="NUCLEAR TRANSPORT FACTOR 2 (NTF2) FAMILY PROTEIN"/>
    <property type="match status" value="1"/>
</dbReference>
<evidence type="ECO:0000259" key="2">
    <source>
        <dbReference type="PROSITE" id="PS50151"/>
    </source>
</evidence>
<protein>
    <recommendedName>
        <fullName evidence="2">UVR domain-containing protein</fullName>
    </recommendedName>
</protein>
<organism evidence="3 4">
    <name type="scientific">Polarella glacialis</name>
    <name type="common">Dinoflagellate</name>
    <dbReference type="NCBI Taxonomy" id="89957"/>
    <lineage>
        <taxon>Eukaryota</taxon>
        <taxon>Sar</taxon>
        <taxon>Alveolata</taxon>
        <taxon>Dinophyceae</taxon>
        <taxon>Suessiales</taxon>
        <taxon>Suessiaceae</taxon>
        <taxon>Polarella</taxon>
    </lineage>
</organism>
<dbReference type="AlphaFoldDB" id="A0A813H932"/>
<evidence type="ECO:0000313" key="3">
    <source>
        <dbReference type="EMBL" id="CAE8634364.1"/>
    </source>
</evidence>
<dbReference type="PANTHER" id="PTHR34957:SF1">
    <property type="entry name" value="NUCLEAR TRANSPORT FACTOR 2 (NTF2) FAMILY PROTEIN"/>
    <property type="match status" value="1"/>
</dbReference>
<dbReference type="OrthoDB" id="425206at2759"/>
<dbReference type="SUPFAM" id="SSF54427">
    <property type="entry name" value="NTF2-like"/>
    <property type="match status" value="1"/>
</dbReference>
<reference evidence="3" key="1">
    <citation type="submission" date="2021-02" db="EMBL/GenBank/DDBJ databases">
        <authorList>
            <person name="Dougan E. K."/>
            <person name="Rhodes N."/>
            <person name="Thang M."/>
            <person name="Chan C."/>
        </authorList>
    </citation>
    <scope>NUCLEOTIDE SEQUENCE</scope>
</reference>
<dbReference type="Pfam" id="PF02151">
    <property type="entry name" value="UVR"/>
    <property type="match status" value="1"/>
</dbReference>
<dbReference type="InterPro" id="IPR037401">
    <property type="entry name" value="SnoaL-like"/>
</dbReference>
<accession>A0A813H932</accession>
<dbReference type="Proteomes" id="UP000654075">
    <property type="component" value="Unassembled WGS sequence"/>
</dbReference>
<dbReference type="EMBL" id="CAJNNV010030984">
    <property type="protein sequence ID" value="CAE8634364.1"/>
    <property type="molecule type" value="Genomic_DNA"/>
</dbReference>
<evidence type="ECO:0000256" key="1">
    <source>
        <dbReference type="SAM" id="MobiDB-lite"/>
    </source>
</evidence>
<gene>
    <name evidence="3" type="ORF">PGLA1383_LOCUS50014</name>
</gene>
<sequence length="309" mass="33666">MALAPGGALLSRSPVSNGRPWAAASRVPTVLQAPPSFAGGQVLLRTAAISLLAAGAVRAAQRGRRHLLRRSGSNNEPVPLEPNDSDAGDGSGDFSAEVVASIVELEELLQAAVSAEDFQEAARLRDEIKDKSFDGAAAVLAANAEFFKAYRAHDLGRMAGLWHKGDHSCCIHASSRPVHGFKAIVETWPAVFRMAKIREARHTEQSVAIRDNIGRAVCCQTFSDGSCAIITNHFECSPQGWKLCCHQVSTISEPKQTPTLAQRLLSIPDWIGRRWRMRKEGDFSLEQLKRRQQELSITLPVETRRSGQA</sequence>
<name>A0A813H932_POLGL</name>
<keyword evidence="4" id="KW-1185">Reference proteome</keyword>
<feature type="domain" description="UVR" evidence="2">
    <location>
        <begin position="99"/>
        <end position="129"/>
    </location>
</feature>
<proteinExistence type="predicted"/>
<dbReference type="InterPro" id="IPR032710">
    <property type="entry name" value="NTF2-like_dom_sf"/>
</dbReference>
<dbReference type="Pfam" id="PF13474">
    <property type="entry name" value="SnoaL_3"/>
    <property type="match status" value="1"/>
</dbReference>
<dbReference type="InterPro" id="IPR001943">
    <property type="entry name" value="UVR_dom"/>
</dbReference>
<dbReference type="PROSITE" id="PS50151">
    <property type="entry name" value="UVR"/>
    <property type="match status" value="1"/>
</dbReference>
<comment type="caution">
    <text evidence="3">The sequence shown here is derived from an EMBL/GenBank/DDBJ whole genome shotgun (WGS) entry which is preliminary data.</text>
</comment>
<dbReference type="Gene3D" id="3.10.450.50">
    <property type="match status" value="1"/>
</dbReference>